<dbReference type="EMBL" id="AP009552">
    <property type="protein sequence ID" value="BAG04618.1"/>
    <property type="molecule type" value="Genomic_DNA"/>
</dbReference>
<dbReference type="AlphaFoldDB" id="B0JVM5"/>
<protein>
    <submittedName>
        <fullName evidence="2">GP63-like protein</fullName>
    </submittedName>
</protein>
<dbReference type="STRING" id="449447.MAE_47960"/>
<sequence>MLATETRVQVSILGYLFSDLKEAVGGRQDSGVGIQESGFRRLFLFIVPTPHTPHPTPHTPHPTPHTPHPTPHTPHPTPHTPHPTPHTPEKAYSAIQAKKNETFALRISPDW</sequence>
<gene>
    <name evidence="2" type="ordered locus">MAE_47960</name>
</gene>
<evidence type="ECO:0000256" key="1">
    <source>
        <dbReference type="SAM" id="MobiDB-lite"/>
    </source>
</evidence>
<name>B0JVM5_MICAN</name>
<organism evidence="2 3">
    <name type="scientific">Microcystis aeruginosa (strain NIES-843 / IAM M-2473)</name>
    <dbReference type="NCBI Taxonomy" id="449447"/>
    <lineage>
        <taxon>Bacteria</taxon>
        <taxon>Bacillati</taxon>
        <taxon>Cyanobacteriota</taxon>
        <taxon>Cyanophyceae</taxon>
        <taxon>Oscillatoriophycideae</taxon>
        <taxon>Chroococcales</taxon>
        <taxon>Microcystaceae</taxon>
        <taxon>Microcystis</taxon>
    </lineage>
</organism>
<dbReference type="PaxDb" id="449447-MAE_47960"/>
<evidence type="ECO:0000313" key="2">
    <source>
        <dbReference type="EMBL" id="BAG04618.1"/>
    </source>
</evidence>
<evidence type="ECO:0000313" key="3">
    <source>
        <dbReference type="Proteomes" id="UP000001510"/>
    </source>
</evidence>
<feature type="region of interest" description="Disordered" evidence="1">
    <location>
        <begin position="48"/>
        <end position="90"/>
    </location>
</feature>
<feature type="compositionally biased region" description="Pro residues" evidence="1">
    <location>
        <begin position="50"/>
        <end position="86"/>
    </location>
</feature>
<dbReference type="BioCyc" id="MAER449447:MAE_RS30575-MONOMER"/>
<keyword evidence="3" id="KW-1185">Reference proteome</keyword>
<dbReference type="KEGG" id="mar:MAE_47960"/>
<reference evidence="2 3" key="1">
    <citation type="journal article" date="2007" name="DNA Res.">
        <title>Complete genomic structure of the bloom-forming toxic cyanobacterium Microcystis aeruginosa NIES-843.</title>
        <authorList>
            <person name="Kaneko T."/>
            <person name="Nakajima N."/>
            <person name="Okamoto S."/>
            <person name="Suzuki I."/>
            <person name="Tanabe Y."/>
            <person name="Tamaoki M."/>
            <person name="Nakamura Y."/>
            <person name="Kasai F."/>
            <person name="Watanabe A."/>
            <person name="Kawashima K."/>
            <person name="Kishida Y."/>
            <person name="Ono A."/>
            <person name="Shimizu Y."/>
            <person name="Takahashi C."/>
            <person name="Minami C."/>
            <person name="Fujishiro T."/>
            <person name="Kohara M."/>
            <person name="Katoh M."/>
            <person name="Nakazaki N."/>
            <person name="Nakayama S."/>
            <person name="Yamada M."/>
            <person name="Tabata S."/>
            <person name="Watanabe M.M."/>
        </authorList>
    </citation>
    <scope>NUCLEOTIDE SEQUENCE [LARGE SCALE GENOMIC DNA]</scope>
    <source>
        <strain evidence="3">NIES-843 / IAM M-247</strain>
    </source>
</reference>
<proteinExistence type="predicted"/>
<dbReference type="EnsemblBacteria" id="BAG04618">
    <property type="protein sequence ID" value="BAG04618"/>
    <property type="gene ID" value="MAE_47960"/>
</dbReference>
<dbReference type="Proteomes" id="UP000001510">
    <property type="component" value="Chromosome"/>
</dbReference>
<dbReference type="HOGENOM" id="CLU_2155432_0_0_3"/>
<accession>B0JVM5</accession>